<feature type="transmembrane region" description="Helical" evidence="2">
    <location>
        <begin position="86"/>
        <end position="104"/>
    </location>
</feature>
<evidence type="ECO:0000256" key="1">
    <source>
        <dbReference type="SAM" id="MobiDB-lite"/>
    </source>
</evidence>
<accession>A0ABN3VRL2</accession>
<reference evidence="3 4" key="1">
    <citation type="journal article" date="2019" name="Int. J. Syst. Evol. Microbiol.">
        <title>The Global Catalogue of Microorganisms (GCM) 10K type strain sequencing project: providing services to taxonomists for standard genome sequencing and annotation.</title>
        <authorList>
            <consortium name="The Broad Institute Genomics Platform"/>
            <consortium name="The Broad Institute Genome Sequencing Center for Infectious Disease"/>
            <person name="Wu L."/>
            <person name="Ma J."/>
        </authorList>
    </citation>
    <scope>NUCLEOTIDE SEQUENCE [LARGE SCALE GENOMIC DNA]</scope>
    <source>
        <strain evidence="3 4">JCM 6242</strain>
    </source>
</reference>
<keyword evidence="2" id="KW-0472">Membrane</keyword>
<evidence type="ECO:0008006" key="5">
    <source>
        <dbReference type="Google" id="ProtNLM"/>
    </source>
</evidence>
<gene>
    <name evidence="3" type="ORF">GCM10010517_09970</name>
</gene>
<dbReference type="EMBL" id="BAAAVI010000005">
    <property type="protein sequence ID" value="GAA2852299.1"/>
    <property type="molecule type" value="Genomic_DNA"/>
</dbReference>
<comment type="caution">
    <text evidence="3">The sequence shown here is derived from an EMBL/GenBank/DDBJ whole genome shotgun (WGS) entry which is preliminary data.</text>
</comment>
<organism evidence="3 4">
    <name type="scientific">Streptosporangium fragile</name>
    <dbReference type="NCBI Taxonomy" id="46186"/>
    <lineage>
        <taxon>Bacteria</taxon>
        <taxon>Bacillati</taxon>
        <taxon>Actinomycetota</taxon>
        <taxon>Actinomycetes</taxon>
        <taxon>Streptosporangiales</taxon>
        <taxon>Streptosporangiaceae</taxon>
        <taxon>Streptosporangium</taxon>
    </lineage>
</organism>
<feature type="transmembrane region" description="Helical" evidence="2">
    <location>
        <begin position="35"/>
        <end position="55"/>
    </location>
</feature>
<name>A0ABN3VRL2_9ACTN</name>
<evidence type="ECO:0000256" key="2">
    <source>
        <dbReference type="SAM" id="Phobius"/>
    </source>
</evidence>
<sequence length="311" mass="32871">MNDSPSDPPEPEPETGPEPGPGPDARDRRRARRSLAAVLLALFAALLAYRVLHAGHLEQTALFYVGIPAVIAITVVLTARPRTVTGLVMAAVTIGLALAGPLLGEGIVCLVFAAPLFYLVGLLIGVAADFARRRGTGALLAPLVLLTAIGGGEMAAPPRDGAVTVVRAASGAQVERALAAAPRFGPVESPFLRLGFPAPVLGEGTGLEVGALREITFTPRRSLGIGAVPEPRSMTLRVTERSPGRVTFSVVRDTTVARWLELKEAEFAWGDGRLALTMRYRRTFDPGWYFGPLQRYAVGEAAGYLAGTFAR</sequence>
<keyword evidence="4" id="KW-1185">Reference proteome</keyword>
<proteinExistence type="predicted"/>
<dbReference type="Proteomes" id="UP001500831">
    <property type="component" value="Unassembled WGS sequence"/>
</dbReference>
<evidence type="ECO:0000313" key="3">
    <source>
        <dbReference type="EMBL" id="GAA2852299.1"/>
    </source>
</evidence>
<protein>
    <recommendedName>
        <fullName evidence="5">SRPBCC family protein</fullName>
    </recommendedName>
</protein>
<keyword evidence="2" id="KW-1133">Transmembrane helix</keyword>
<feature type="transmembrane region" description="Helical" evidence="2">
    <location>
        <begin position="110"/>
        <end position="131"/>
    </location>
</feature>
<dbReference type="RefSeq" id="WP_344968280.1">
    <property type="nucleotide sequence ID" value="NZ_BAAAVI010000005.1"/>
</dbReference>
<feature type="transmembrane region" description="Helical" evidence="2">
    <location>
        <begin position="61"/>
        <end position="79"/>
    </location>
</feature>
<keyword evidence="2" id="KW-0812">Transmembrane</keyword>
<feature type="region of interest" description="Disordered" evidence="1">
    <location>
        <begin position="1"/>
        <end position="28"/>
    </location>
</feature>
<evidence type="ECO:0000313" key="4">
    <source>
        <dbReference type="Proteomes" id="UP001500831"/>
    </source>
</evidence>